<keyword evidence="2" id="KW-0813">Transport</keyword>
<protein>
    <recommendedName>
        <fullName evidence="14">Ion transport domain-containing protein</fullName>
    </recommendedName>
</protein>
<dbReference type="GO" id="GO:0098703">
    <property type="term" value="P:calcium ion import across plasma membrane"/>
    <property type="evidence" value="ECO:0007669"/>
    <property type="project" value="TreeGrafter"/>
</dbReference>
<gene>
    <name evidence="15" type="ORF">ARMOST_21297</name>
</gene>
<keyword evidence="7" id="KW-0851">Voltage-gated channel</keyword>
<evidence type="ECO:0000256" key="13">
    <source>
        <dbReference type="SAM" id="Phobius"/>
    </source>
</evidence>
<evidence type="ECO:0000313" key="16">
    <source>
        <dbReference type="Proteomes" id="UP000219338"/>
    </source>
</evidence>
<accession>A0A284S9S8</accession>
<dbReference type="Pfam" id="PF00520">
    <property type="entry name" value="Ion_trans"/>
    <property type="match status" value="1"/>
</dbReference>
<evidence type="ECO:0000256" key="8">
    <source>
        <dbReference type="ARBA" id="ARBA00022989"/>
    </source>
</evidence>
<dbReference type="Proteomes" id="UP000219338">
    <property type="component" value="Unassembled WGS sequence"/>
</dbReference>
<keyword evidence="3" id="KW-0109">Calcium transport</keyword>
<keyword evidence="11" id="KW-0325">Glycoprotein</keyword>
<evidence type="ECO:0000256" key="6">
    <source>
        <dbReference type="ARBA" id="ARBA00022837"/>
    </source>
</evidence>
<evidence type="ECO:0000256" key="11">
    <source>
        <dbReference type="ARBA" id="ARBA00023180"/>
    </source>
</evidence>
<dbReference type="STRING" id="47428.A0A284S9S8"/>
<keyword evidence="9" id="KW-0406">Ion transport</keyword>
<dbReference type="EMBL" id="FUEG01000047">
    <property type="protein sequence ID" value="SJL17736.1"/>
    <property type="molecule type" value="Genomic_DNA"/>
</dbReference>
<dbReference type="AlphaFoldDB" id="A0A284S9S8"/>
<keyword evidence="16" id="KW-1185">Reference proteome</keyword>
<evidence type="ECO:0000256" key="9">
    <source>
        <dbReference type="ARBA" id="ARBA00023065"/>
    </source>
</evidence>
<keyword evidence="12" id="KW-0407">Ion channel</keyword>
<keyword evidence="6" id="KW-0106">Calcium</keyword>
<evidence type="ECO:0000256" key="5">
    <source>
        <dbReference type="ARBA" id="ARBA00022692"/>
    </source>
</evidence>
<sequence length="134" mass="15063">MYGNAFGFVARRVWDHPSPSTTFSFDFKSSLLILFEIMSLEGWIDAMGVATSITDANQQPLTNASEYNALFFVIYNLLGGVVILTLFVSIIIDWFRPSHEASKGVDRLEKADHPSKTFEKTEVKTNMGFSCRVL</sequence>
<dbReference type="InterPro" id="IPR050599">
    <property type="entry name" value="VDCC_alpha-1_subunit"/>
</dbReference>
<evidence type="ECO:0000256" key="12">
    <source>
        <dbReference type="ARBA" id="ARBA00023303"/>
    </source>
</evidence>
<keyword evidence="4" id="KW-0107">Calcium channel</keyword>
<dbReference type="GO" id="GO:0005891">
    <property type="term" value="C:voltage-gated calcium channel complex"/>
    <property type="evidence" value="ECO:0007669"/>
    <property type="project" value="TreeGrafter"/>
</dbReference>
<evidence type="ECO:0000256" key="10">
    <source>
        <dbReference type="ARBA" id="ARBA00023136"/>
    </source>
</evidence>
<evidence type="ECO:0000256" key="3">
    <source>
        <dbReference type="ARBA" id="ARBA00022568"/>
    </source>
</evidence>
<evidence type="ECO:0000313" key="15">
    <source>
        <dbReference type="EMBL" id="SJL17736.1"/>
    </source>
</evidence>
<proteinExistence type="predicted"/>
<dbReference type="PANTHER" id="PTHR45628:SF7">
    <property type="entry name" value="VOLTAGE-DEPENDENT CALCIUM CHANNEL TYPE A SUBUNIT ALPHA-1"/>
    <property type="match status" value="1"/>
</dbReference>
<evidence type="ECO:0000256" key="1">
    <source>
        <dbReference type="ARBA" id="ARBA00004141"/>
    </source>
</evidence>
<keyword evidence="5 13" id="KW-0812">Transmembrane</keyword>
<dbReference type="PANTHER" id="PTHR45628">
    <property type="entry name" value="VOLTAGE-DEPENDENT CALCIUM CHANNEL TYPE A SUBUNIT ALPHA-1"/>
    <property type="match status" value="1"/>
</dbReference>
<feature type="domain" description="Ion transport" evidence="14">
    <location>
        <begin position="12"/>
        <end position="95"/>
    </location>
</feature>
<keyword evidence="8 13" id="KW-1133">Transmembrane helix</keyword>
<evidence type="ECO:0000256" key="7">
    <source>
        <dbReference type="ARBA" id="ARBA00022882"/>
    </source>
</evidence>
<keyword evidence="10 13" id="KW-0472">Membrane</keyword>
<evidence type="ECO:0000256" key="2">
    <source>
        <dbReference type="ARBA" id="ARBA00022448"/>
    </source>
</evidence>
<dbReference type="GO" id="GO:0008331">
    <property type="term" value="F:high voltage-gated calcium channel activity"/>
    <property type="evidence" value="ECO:0007669"/>
    <property type="project" value="TreeGrafter"/>
</dbReference>
<organism evidence="15 16">
    <name type="scientific">Armillaria ostoyae</name>
    <name type="common">Armillaria root rot fungus</name>
    <dbReference type="NCBI Taxonomy" id="47428"/>
    <lineage>
        <taxon>Eukaryota</taxon>
        <taxon>Fungi</taxon>
        <taxon>Dikarya</taxon>
        <taxon>Basidiomycota</taxon>
        <taxon>Agaricomycotina</taxon>
        <taxon>Agaricomycetes</taxon>
        <taxon>Agaricomycetidae</taxon>
        <taxon>Agaricales</taxon>
        <taxon>Marasmiineae</taxon>
        <taxon>Physalacriaceae</taxon>
        <taxon>Armillaria</taxon>
    </lineage>
</organism>
<evidence type="ECO:0000256" key="4">
    <source>
        <dbReference type="ARBA" id="ARBA00022673"/>
    </source>
</evidence>
<reference evidence="16" key="1">
    <citation type="journal article" date="2017" name="Nat. Ecol. Evol.">
        <title>Genome expansion and lineage-specific genetic innovations in the forest pathogenic fungi Armillaria.</title>
        <authorList>
            <person name="Sipos G."/>
            <person name="Prasanna A.N."/>
            <person name="Walter M.C."/>
            <person name="O'Connor E."/>
            <person name="Balint B."/>
            <person name="Krizsan K."/>
            <person name="Kiss B."/>
            <person name="Hess J."/>
            <person name="Varga T."/>
            <person name="Slot J."/>
            <person name="Riley R."/>
            <person name="Boka B."/>
            <person name="Rigling D."/>
            <person name="Barry K."/>
            <person name="Lee J."/>
            <person name="Mihaltcheva S."/>
            <person name="LaButti K."/>
            <person name="Lipzen A."/>
            <person name="Waldron R."/>
            <person name="Moloney N.M."/>
            <person name="Sperisen C."/>
            <person name="Kredics L."/>
            <person name="Vagvoelgyi C."/>
            <person name="Patrignani A."/>
            <person name="Fitzpatrick D."/>
            <person name="Nagy I."/>
            <person name="Doyle S."/>
            <person name="Anderson J.B."/>
            <person name="Grigoriev I.V."/>
            <person name="Gueldener U."/>
            <person name="Muensterkoetter M."/>
            <person name="Nagy L.G."/>
        </authorList>
    </citation>
    <scope>NUCLEOTIDE SEQUENCE [LARGE SCALE GENOMIC DNA]</scope>
    <source>
        <strain evidence="16">C18/9</strain>
    </source>
</reference>
<dbReference type="OrthoDB" id="416585at2759"/>
<comment type="subcellular location">
    <subcellularLocation>
        <location evidence="1">Membrane</location>
        <topology evidence="1">Multi-pass membrane protein</topology>
    </subcellularLocation>
</comment>
<feature type="transmembrane region" description="Helical" evidence="13">
    <location>
        <begin position="69"/>
        <end position="95"/>
    </location>
</feature>
<dbReference type="Gene3D" id="1.10.287.70">
    <property type="match status" value="1"/>
</dbReference>
<name>A0A284S9S8_ARMOS</name>
<evidence type="ECO:0000259" key="14">
    <source>
        <dbReference type="Pfam" id="PF00520"/>
    </source>
</evidence>
<dbReference type="InterPro" id="IPR005821">
    <property type="entry name" value="Ion_trans_dom"/>
</dbReference>